<organism evidence="1 2">
    <name type="scientific">Celeribacter ethanolicus</name>
    <dbReference type="NCBI Taxonomy" id="1758178"/>
    <lineage>
        <taxon>Bacteria</taxon>
        <taxon>Pseudomonadati</taxon>
        <taxon>Pseudomonadota</taxon>
        <taxon>Alphaproteobacteria</taxon>
        <taxon>Rhodobacterales</taxon>
        <taxon>Roseobacteraceae</taxon>
        <taxon>Celeribacter</taxon>
    </lineage>
</organism>
<evidence type="ECO:0000313" key="1">
    <source>
        <dbReference type="EMBL" id="ATG47733.1"/>
    </source>
</evidence>
<sequence length="117" mass="13006">MDKKFQDAVHDWVLTCFGEEIAMDAAERNRRFLEEALELVQSLGASRTFAHELVDYVFSRPQGDAPQEIGGVMVTLASLCATHGIDLAHEAEKELSRIESPAIIARIRAKHAGKPQF</sequence>
<protein>
    <submittedName>
        <fullName evidence="1">Uncharacterized protein</fullName>
    </submittedName>
</protein>
<dbReference type="KEGG" id="ceh:CEW89_09235"/>
<dbReference type="STRING" id="1758178.GCA_001550095_00622"/>
<name>A0A291GB16_9RHOB</name>
<accession>A0A291GB16</accession>
<dbReference type="AlphaFoldDB" id="A0A291GB16"/>
<reference evidence="1 2" key="1">
    <citation type="submission" date="2017-06" db="EMBL/GenBank/DDBJ databases">
        <title>Celeribacter sp. TSPH2 complete genome sequence.</title>
        <authorList>
            <person name="Woo J.-H."/>
            <person name="Kim H.-S."/>
        </authorList>
    </citation>
    <scope>NUCLEOTIDE SEQUENCE [LARGE SCALE GENOMIC DNA]</scope>
    <source>
        <strain evidence="1 2">TSPH2</strain>
    </source>
</reference>
<dbReference type="RefSeq" id="WP_066705140.1">
    <property type="nucleotide sequence ID" value="NZ_CP022196.1"/>
</dbReference>
<keyword evidence="2" id="KW-1185">Reference proteome</keyword>
<dbReference type="EMBL" id="CP022196">
    <property type="protein sequence ID" value="ATG47733.1"/>
    <property type="molecule type" value="Genomic_DNA"/>
</dbReference>
<dbReference type="OrthoDB" id="5465318at2"/>
<evidence type="ECO:0000313" key="2">
    <source>
        <dbReference type="Proteomes" id="UP000217935"/>
    </source>
</evidence>
<dbReference type="Proteomes" id="UP000217935">
    <property type="component" value="Chromosome"/>
</dbReference>
<proteinExistence type="predicted"/>
<gene>
    <name evidence="1" type="ORF">CEW89_09235</name>
</gene>